<dbReference type="EMBL" id="BMAW01030690">
    <property type="protein sequence ID" value="GFU17683.1"/>
    <property type="molecule type" value="Genomic_DNA"/>
</dbReference>
<proteinExistence type="predicted"/>
<reference evidence="1" key="1">
    <citation type="submission" date="2020-08" db="EMBL/GenBank/DDBJ databases">
        <title>Multicomponent nature underlies the extraordinary mechanical properties of spider dragline silk.</title>
        <authorList>
            <person name="Kono N."/>
            <person name="Nakamura H."/>
            <person name="Mori M."/>
            <person name="Yoshida Y."/>
            <person name="Ohtoshi R."/>
            <person name="Malay A.D."/>
            <person name="Moran D.A.P."/>
            <person name="Tomita M."/>
            <person name="Numata K."/>
            <person name="Arakawa K."/>
        </authorList>
    </citation>
    <scope>NUCLEOTIDE SEQUENCE</scope>
</reference>
<evidence type="ECO:0000313" key="1">
    <source>
        <dbReference type="EMBL" id="GFU17683.1"/>
    </source>
</evidence>
<sequence length="134" mass="15718">MKAVKSLVIFRKPLYAWWDTVTTRPGPSMPLQRLISSHTHSRHVHPKHPQTLFQKPDVNTFTHTNHYYFSPIFWTSLAISLPPSLSTMMNQEMEWKSEQPPLTGKVCRKGHINFLFFLSVFFLPLRGTLKDRVR</sequence>
<protein>
    <submittedName>
        <fullName evidence="1">Uncharacterized protein</fullName>
    </submittedName>
</protein>
<comment type="caution">
    <text evidence="1">The sequence shown here is derived from an EMBL/GenBank/DDBJ whole genome shotgun (WGS) entry which is preliminary data.</text>
</comment>
<evidence type="ECO:0000313" key="2">
    <source>
        <dbReference type="Proteomes" id="UP000887013"/>
    </source>
</evidence>
<accession>A0A8X6UJV7</accession>
<gene>
    <name evidence="1" type="ORF">NPIL_382991</name>
</gene>
<keyword evidence="2" id="KW-1185">Reference proteome</keyword>
<name>A0A8X6UJV7_NEPPI</name>
<dbReference type="Proteomes" id="UP000887013">
    <property type="component" value="Unassembled WGS sequence"/>
</dbReference>
<dbReference type="AlphaFoldDB" id="A0A8X6UJV7"/>
<organism evidence="1 2">
    <name type="scientific">Nephila pilipes</name>
    <name type="common">Giant wood spider</name>
    <name type="synonym">Nephila maculata</name>
    <dbReference type="NCBI Taxonomy" id="299642"/>
    <lineage>
        <taxon>Eukaryota</taxon>
        <taxon>Metazoa</taxon>
        <taxon>Ecdysozoa</taxon>
        <taxon>Arthropoda</taxon>
        <taxon>Chelicerata</taxon>
        <taxon>Arachnida</taxon>
        <taxon>Araneae</taxon>
        <taxon>Araneomorphae</taxon>
        <taxon>Entelegynae</taxon>
        <taxon>Araneoidea</taxon>
        <taxon>Nephilidae</taxon>
        <taxon>Nephila</taxon>
    </lineage>
</organism>